<feature type="compositionally biased region" description="Polar residues" evidence="13">
    <location>
        <begin position="505"/>
        <end position="522"/>
    </location>
</feature>
<dbReference type="CDD" id="cd06548">
    <property type="entry name" value="GH18_chitinase"/>
    <property type="match status" value="1"/>
</dbReference>
<evidence type="ECO:0000256" key="10">
    <source>
        <dbReference type="ARBA" id="ARBA00023326"/>
    </source>
</evidence>
<feature type="domain" description="GH18" evidence="14">
    <location>
        <begin position="1"/>
        <end position="277"/>
    </location>
</feature>
<proteinExistence type="evidence at transcript level"/>
<dbReference type="PANTHER" id="PTHR11177">
    <property type="entry name" value="CHITINASE"/>
    <property type="match status" value="1"/>
</dbReference>
<evidence type="ECO:0000256" key="12">
    <source>
        <dbReference type="RuleBase" id="RU000489"/>
    </source>
</evidence>
<dbReference type="PROSITE" id="PS51910">
    <property type="entry name" value="GH18_2"/>
    <property type="match status" value="1"/>
</dbReference>
<feature type="repeat" description="WD" evidence="11">
    <location>
        <begin position="772"/>
        <end position="806"/>
    </location>
</feature>
<keyword evidence="6 12" id="KW-0378">Hydrolase</keyword>
<keyword evidence="10" id="KW-0624">Polysaccharide degradation</keyword>
<keyword evidence="5" id="KW-0964">Secreted</keyword>
<dbReference type="Gene3D" id="3.10.50.10">
    <property type="match status" value="1"/>
</dbReference>
<dbReference type="InterPro" id="IPR036322">
    <property type="entry name" value="WD40_repeat_dom_sf"/>
</dbReference>
<dbReference type="GO" id="GO:0008843">
    <property type="term" value="F:endochitinase activity"/>
    <property type="evidence" value="ECO:0007669"/>
    <property type="project" value="UniProtKB-EC"/>
</dbReference>
<dbReference type="GO" id="GO:0000272">
    <property type="term" value="P:polysaccharide catabolic process"/>
    <property type="evidence" value="ECO:0007669"/>
    <property type="project" value="UniProtKB-KW"/>
</dbReference>
<evidence type="ECO:0000259" key="14">
    <source>
        <dbReference type="PROSITE" id="PS51910"/>
    </source>
</evidence>
<keyword evidence="7" id="KW-0146">Chitin degradation</keyword>
<feature type="region of interest" description="Disordered" evidence="13">
    <location>
        <begin position="294"/>
        <end position="315"/>
    </location>
</feature>
<feature type="region of interest" description="Disordered" evidence="13">
    <location>
        <begin position="342"/>
        <end position="386"/>
    </location>
</feature>
<evidence type="ECO:0000256" key="11">
    <source>
        <dbReference type="PROSITE-ProRule" id="PRU00221"/>
    </source>
</evidence>
<dbReference type="FunFam" id="3.10.50.10:FF:000005">
    <property type="entry name" value="Endochitinase B1"/>
    <property type="match status" value="1"/>
</dbReference>
<dbReference type="InterPro" id="IPR001223">
    <property type="entry name" value="Glyco_hydro18_cat"/>
</dbReference>
<dbReference type="SMART" id="SM00636">
    <property type="entry name" value="Glyco_18"/>
    <property type="match status" value="1"/>
</dbReference>
<evidence type="ECO:0000256" key="8">
    <source>
        <dbReference type="ARBA" id="ARBA00023277"/>
    </source>
</evidence>
<evidence type="ECO:0000256" key="9">
    <source>
        <dbReference type="ARBA" id="ARBA00023295"/>
    </source>
</evidence>
<feature type="compositionally biased region" description="Polar residues" evidence="13">
    <location>
        <begin position="359"/>
        <end position="386"/>
    </location>
</feature>
<evidence type="ECO:0000256" key="4">
    <source>
        <dbReference type="ARBA" id="ARBA00012729"/>
    </source>
</evidence>
<dbReference type="GO" id="GO:0005576">
    <property type="term" value="C:extracellular region"/>
    <property type="evidence" value="ECO:0007669"/>
    <property type="project" value="UniProtKB-SubCell"/>
</dbReference>
<dbReference type="SUPFAM" id="SSF51445">
    <property type="entry name" value="(Trans)glycosidases"/>
    <property type="match status" value="1"/>
</dbReference>
<dbReference type="SUPFAM" id="SSF50978">
    <property type="entry name" value="WD40 repeat-like"/>
    <property type="match status" value="1"/>
</dbReference>
<evidence type="ECO:0000256" key="13">
    <source>
        <dbReference type="SAM" id="MobiDB-lite"/>
    </source>
</evidence>
<dbReference type="InterPro" id="IPR029070">
    <property type="entry name" value="Chitinase_insertion_sf"/>
</dbReference>
<evidence type="ECO:0000256" key="6">
    <source>
        <dbReference type="ARBA" id="ARBA00022801"/>
    </source>
</evidence>
<protein>
    <recommendedName>
        <fullName evidence="4">chitinase</fullName>
        <ecNumber evidence="4">3.2.1.14</ecNumber>
    </recommendedName>
</protein>
<feature type="region of interest" description="Disordered" evidence="13">
    <location>
        <begin position="463"/>
        <end position="486"/>
    </location>
</feature>
<comment type="similarity">
    <text evidence="3">Belongs to the glycosyl hydrolase 18 family. Chitinase class V subfamily.</text>
</comment>
<dbReference type="InterPro" id="IPR001579">
    <property type="entry name" value="Glyco_hydro_18_chit_AS"/>
</dbReference>
<organism evidence="15">
    <name type="scientific">Beauveria bassiana</name>
    <name type="common">White muscardine disease fungus</name>
    <name type="synonym">Tritirachium shiotae</name>
    <dbReference type="NCBI Taxonomy" id="176275"/>
    <lineage>
        <taxon>Eukaryota</taxon>
        <taxon>Fungi</taxon>
        <taxon>Dikarya</taxon>
        <taxon>Ascomycota</taxon>
        <taxon>Pezizomycotina</taxon>
        <taxon>Sordariomycetes</taxon>
        <taxon>Hypocreomycetidae</taxon>
        <taxon>Hypocreales</taxon>
        <taxon>Cordycipitaceae</taxon>
        <taxon>Beauveria</taxon>
    </lineage>
</organism>
<dbReference type="Gene3D" id="2.130.10.10">
    <property type="entry name" value="YVTN repeat-like/Quinoprotein amine dehydrogenase"/>
    <property type="match status" value="1"/>
</dbReference>
<feature type="compositionally biased region" description="Polar residues" evidence="13">
    <location>
        <begin position="342"/>
        <end position="351"/>
    </location>
</feature>
<dbReference type="SMART" id="SM00320">
    <property type="entry name" value="WD40"/>
    <property type="match status" value="1"/>
</dbReference>
<evidence type="ECO:0000256" key="7">
    <source>
        <dbReference type="ARBA" id="ARBA00023024"/>
    </source>
</evidence>
<keyword evidence="9 12" id="KW-0326">Glycosidase</keyword>
<dbReference type="Gene3D" id="3.20.20.80">
    <property type="entry name" value="Glycosidases"/>
    <property type="match status" value="1"/>
</dbReference>
<dbReference type="InterPro" id="IPR050314">
    <property type="entry name" value="Glycosyl_Hydrlase_18"/>
</dbReference>
<dbReference type="PANTHER" id="PTHR11177:SF317">
    <property type="entry name" value="CHITINASE 12-RELATED"/>
    <property type="match status" value="1"/>
</dbReference>
<dbReference type="InterPro" id="IPR017853">
    <property type="entry name" value="GH"/>
</dbReference>
<dbReference type="Pfam" id="PF00400">
    <property type="entry name" value="WD40"/>
    <property type="match status" value="1"/>
</dbReference>
<dbReference type="SUPFAM" id="SSF54556">
    <property type="entry name" value="Chitinase insertion domain"/>
    <property type="match status" value="1"/>
</dbReference>
<comment type="subcellular location">
    <subcellularLocation>
        <location evidence="2">Secreted</location>
    </subcellularLocation>
</comment>
<comment type="catalytic activity">
    <reaction evidence="1">
        <text>Random endo-hydrolysis of N-acetyl-beta-D-glucosaminide (1-&gt;4)-beta-linkages in chitin and chitodextrins.</text>
        <dbReference type="EC" id="3.2.1.14"/>
    </reaction>
</comment>
<sequence length="980" mass="108872">MLSIGGWTWSKNFPATASSASTRKTFAQSAVGLMKDWGFDGIDIDWEYPEDATQAQDMIFLLQAVRDELDSYASQHAKNHHFLLSIAAPTGAKEYKKLKLAELGQVLDYINLMAYDFAGAWSNATGHGANLYNNTENPAATPFNTKDAVDAYINGGVPANKLVLGMPLYGRSFQQTEGIGKPYTGVGSGTWEYGTWDYRVLPEPGAEIMCDNTAQGCYSYDAQTKELISFDTPDIVAAKVEWLKEKGLGGSMFWEASGDKNGSDSLINKSFVGLGSLESTHNFLEYPNSTRPVCRSVTSPAPSSHESPDSGYGSFDECNSSKTPFLKARFAAEFGLDSQQVSLVPGNNRSRLSNDQRRYSSPSTSKTNEDSAINQLSNSDNVPTDQIPTKYARAISSLTPDRFVPFRTVQSTHERYRTTKPLALLSDTERISRQDFGSHDPFSPQPRQSSSLIARFCPLEEPQYQSRSSHHDFRHTQQRQNSTEAVWSIRDPSSHIMISTANEQQRSANLDTSNGNQQLSKESSSKEDLFNYQDRVAFALNINQVGKILEFSPPTSLRSPPIAIKVMEPCDLSRTYWTGCEWTNNTRSCDYYQHRSQGPCPLPHSSKVLDAPYLRDDFYCSTLAYSPVCQTLAVGLGNTLYAWSEDAGVHMMHDRPSQGVYLSSVAFSSVYGRKCILAGGRTDGSLVLQSTSDALPRFEVRQPFRVSCLSWRPVCTLRPSKNPFNPEVPIQTEDLLVGDDTGTVYYYIVEWPMNWEVSRDNWPGSMYLVAKIVIHNQQVCGLSWSPTGRLFASGGNDNICCLFDVDDVLGENQVSRVSQDTSRTPLVRHGLPFRLQPTQTLRRSASPSFIRTIVEEDVDIRRVQTSGDSLRTLTNGCERHRIAVFSWPDCKQVAAIPWALELRALYAIPYPWQHDGLGQSRSPRPSGDGCIVIAASDQTLKFHEVWEAGSKKALGLPGYFGSSDILESLEGINKEGEVIR</sequence>
<dbReference type="GO" id="GO:0006032">
    <property type="term" value="P:chitin catabolic process"/>
    <property type="evidence" value="ECO:0007669"/>
    <property type="project" value="UniProtKB-KW"/>
</dbReference>
<dbReference type="InterPro" id="IPR001680">
    <property type="entry name" value="WD40_rpt"/>
</dbReference>
<reference evidence="15" key="1">
    <citation type="submission" date="2014-07" db="EMBL/GenBank/DDBJ databases">
        <authorList>
            <person name="Agrawal Y."/>
            <person name="Khatri I."/>
            <person name="Subramanian S."/>
            <person name="Shenoy B.D."/>
        </authorList>
    </citation>
    <scope>NUCLEOTIDE SEQUENCE</scope>
    <source>
        <strain evidence="15">ARSEF 2860</strain>
    </source>
</reference>
<accession>A0A097F8I6</accession>
<evidence type="ECO:0000256" key="2">
    <source>
        <dbReference type="ARBA" id="ARBA00004613"/>
    </source>
</evidence>
<feature type="compositionally biased region" description="Polar residues" evidence="13">
    <location>
        <begin position="294"/>
        <end position="305"/>
    </location>
</feature>
<keyword evidence="8" id="KW-0119">Carbohydrate metabolism</keyword>
<dbReference type="EMBL" id="KM220969">
    <property type="protein sequence ID" value="AIT18868.1"/>
    <property type="molecule type" value="mRNA"/>
</dbReference>
<evidence type="ECO:0000256" key="3">
    <source>
        <dbReference type="ARBA" id="ARBA00008682"/>
    </source>
</evidence>
<dbReference type="InterPro" id="IPR011583">
    <property type="entry name" value="Chitinase_II/V-like_cat"/>
</dbReference>
<evidence type="ECO:0000256" key="5">
    <source>
        <dbReference type="ARBA" id="ARBA00022525"/>
    </source>
</evidence>
<dbReference type="InterPro" id="IPR015943">
    <property type="entry name" value="WD40/YVTN_repeat-like_dom_sf"/>
</dbReference>
<dbReference type="AlphaFoldDB" id="A0A097F8I6"/>
<evidence type="ECO:0000256" key="1">
    <source>
        <dbReference type="ARBA" id="ARBA00000822"/>
    </source>
</evidence>
<dbReference type="PROSITE" id="PS50082">
    <property type="entry name" value="WD_REPEATS_2"/>
    <property type="match status" value="1"/>
</dbReference>
<dbReference type="PROSITE" id="PS01095">
    <property type="entry name" value="GH18_1"/>
    <property type="match status" value="1"/>
</dbReference>
<dbReference type="GO" id="GO:0008061">
    <property type="term" value="F:chitin binding"/>
    <property type="evidence" value="ECO:0007669"/>
    <property type="project" value="InterPro"/>
</dbReference>
<gene>
    <name evidence="15" type="primary">Chi-1</name>
</gene>
<keyword evidence="11" id="KW-0853">WD repeat</keyword>
<evidence type="ECO:0000313" key="15">
    <source>
        <dbReference type="EMBL" id="AIT18868.1"/>
    </source>
</evidence>
<feature type="region of interest" description="Disordered" evidence="13">
    <location>
        <begin position="505"/>
        <end position="526"/>
    </location>
</feature>
<dbReference type="Pfam" id="PF00704">
    <property type="entry name" value="Glyco_hydro_18"/>
    <property type="match status" value="1"/>
</dbReference>
<name>A0A097F8I6_BEABA</name>
<dbReference type="EC" id="3.2.1.14" evidence="4"/>